<dbReference type="PANTHER" id="PTHR11895:SF169">
    <property type="entry name" value="GLUTAMYL-TRNA(GLN) AMIDOTRANSFERASE"/>
    <property type="match status" value="1"/>
</dbReference>
<dbReference type="InterPro" id="IPR036928">
    <property type="entry name" value="AS_sf"/>
</dbReference>
<reference evidence="4" key="1">
    <citation type="submission" date="2016-09" db="EMBL/GenBank/DDBJ databases">
        <title>Acidihalobacter prosperus F5.</title>
        <authorList>
            <person name="Khaleque H.N."/>
            <person name="Ramsay J.P."/>
            <person name="Kaksonen A.H."/>
            <person name="Boxall N.J."/>
            <person name="Watkin E.L.J."/>
        </authorList>
    </citation>
    <scope>NUCLEOTIDE SEQUENCE [LARGE SCALE GENOMIC DNA]</scope>
    <source>
        <strain evidence="4">F5</strain>
    </source>
</reference>
<dbReference type="InterPro" id="IPR023631">
    <property type="entry name" value="Amidase_dom"/>
</dbReference>
<dbReference type="GO" id="GO:0016787">
    <property type="term" value="F:hydrolase activity"/>
    <property type="evidence" value="ECO:0007669"/>
    <property type="project" value="UniProtKB-KW"/>
</dbReference>
<dbReference type="InterPro" id="IPR014085">
    <property type="entry name" value="Allophanate_hydrolase"/>
</dbReference>
<evidence type="ECO:0000259" key="1">
    <source>
        <dbReference type="Pfam" id="PF01425"/>
    </source>
</evidence>
<dbReference type="Gene3D" id="3.90.1300.10">
    <property type="entry name" value="Amidase signature (AS) domain"/>
    <property type="match status" value="1"/>
</dbReference>
<dbReference type="Gene3D" id="3.10.490.10">
    <property type="entry name" value="Gamma-glutamyl cyclotransferase-like"/>
    <property type="match status" value="1"/>
</dbReference>
<gene>
    <name evidence="3" type="ORF">BI364_02325</name>
</gene>
<dbReference type="Proteomes" id="UP000095401">
    <property type="component" value="Chromosome"/>
</dbReference>
<dbReference type="SUPFAM" id="SSF75304">
    <property type="entry name" value="Amidase signature (AS) enzymes"/>
    <property type="match status" value="1"/>
</dbReference>
<keyword evidence="4" id="KW-1185">Reference proteome</keyword>
<name>A0A1D8IKK8_9GAMM</name>
<proteinExistence type="predicted"/>
<dbReference type="PANTHER" id="PTHR11895">
    <property type="entry name" value="TRANSAMIDASE"/>
    <property type="match status" value="1"/>
</dbReference>
<dbReference type="Pfam" id="PF01425">
    <property type="entry name" value="Amidase"/>
    <property type="match status" value="1"/>
</dbReference>
<dbReference type="InterPro" id="IPR053844">
    <property type="entry name" value="AH_C"/>
</dbReference>
<organism evidence="3 4">
    <name type="scientific">Acidihalobacter yilgarnensis</name>
    <dbReference type="NCBI Taxonomy" id="2819280"/>
    <lineage>
        <taxon>Bacteria</taxon>
        <taxon>Pseudomonadati</taxon>
        <taxon>Pseudomonadota</taxon>
        <taxon>Gammaproteobacteria</taxon>
        <taxon>Chromatiales</taxon>
        <taxon>Ectothiorhodospiraceae</taxon>
        <taxon>Acidihalobacter</taxon>
    </lineage>
</organism>
<evidence type="ECO:0000259" key="2">
    <source>
        <dbReference type="Pfam" id="PF21986"/>
    </source>
</evidence>
<dbReference type="InterPro" id="IPR000120">
    <property type="entry name" value="Amidase"/>
</dbReference>
<keyword evidence="3" id="KW-0378">Hydrolase</keyword>
<evidence type="ECO:0000313" key="3">
    <source>
        <dbReference type="EMBL" id="AOU96998.1"/>
    </source>
</evidence>
<dbReference type="RefSeq" id="WP_070077389.1">
    <property type="nucleotide sequence ID" value="NZ_CP017415.1"/>
</dbReference>
<dbReference type="NCBIfam" id="TIGR02713">
    <property type="entry name" value="allophanate_hyd"/>
    <property type="match status" value="1"/>
</dbReference>
<dbReference type="NCBIfam" id="NF006043">
    <property type="entry name" value="PRK08186.1"/>
    <property type="match status" value="1"/>
</dbReference>
<dbReference type="Pfam" id="PF21986">
    <property type="entry name" value="AH_C"/>
    <property type="match status" value="1"/>
</dbReference>
<accession>A0A1D8IKK8</accession>
<evidence type="ECO:0000313" key="4">
    <source>
        <dbReference type="Proteomes" id="UP000095401"/>
    </source>
</evidence>
<dbReference type="EMBL" id="CP017415">
    <property type="protein sequence ID" value="AOU96998.1"/>
    <property type="molecule type" value="Genomic_DNA"/>
</dbReference>
<sequence>MSLTPIVSGESDDLDITRLCHRYATGEATPERVLREVLARIADCPTRHIWIERLSDDDLLLRARALGALTAAERNALPLYGVPFAVKDNIDVASYPTTAACPDFAYVATRTATVVARLEAAGAMLIGKTNLDQFATGLVGTRSPYGACDNAIDPAYVAGGSSSGSAVAVARGLVSFSLGTDTAGSGRVPAACNGVIGFKPTRGLVSTAGVVPACRSLDCIAVFTHSVTDAERVLNVALGEDARDPYSRSQHPRPARPALTEGEFRFGVPAAEFLRFYGDTESRDLFAAAVEHLEALGGRRIEIDFASFLAAGSLLYDGPWVAERLAAIGHFMHQHPEALLPITRRILEDGMAYDAAETFTAQYRLAALRRSAEMEMARVDVLITPTIGTQVLRTAVEAEPMATNRQLGYYTQFVNLLDQCAIAVPAGQRADGMPFGLSLIAPGMGDCDLLTLAARFMGELPALAAANDMPDEIHLAVVGAHLSGQPLNHQLLTCGAHLLRRCRTAPAYRLYALRATKPPKPGLVRSFPSGAGESIEVEVWAMPADAFGGFIREIPPPLCIGSVELESGEWVQGFLCEPHALVNGDDITAHGGWRAYLRAKEA</sequence>
<protein>
    <submittedName>
        <fullName evidence="3">Allophanate hydrolase</fullName>
    </submittedName>
</protein>
<feature type="domain" description="Allophanate hydrolase C-terminal" evidence="2">
    <location>
        <begin position="473"/>
        <end position="597"/>
    </location>
</feature>
<dbReference type="AlphaFoldDB" id="A0A1D8IKK8"/>
<dbReference type="Gene3D" id="1.20.58.1700">
    <property type="match status" value="1"/>
</dbReference>
<dbReference type="KEGG" id="aprs:BI364_02325"/>
<feature type="domain" description="Amidase" evidence="1">
    <location>
        <begin position="33"/>
        <end position="450"/>
    </location>
</feature>